<dbReference type="AlphaFoldDB" id="A0A9D3M8L5"/>
<gene>
    <name evidence="2" type="ORF">ANANG_G00163180</name>
</gene>
<evidence type="ECO:0000256" key="1">
    <source>
        <dbReference type="SAM" id="MobiDB-lite"/>
    </source>
</evidence>
<feature type="region of interest" description="Disordered" evidence="1">
    <location>
        <begin position="1"/>
        <end position="31"/>
    </location>
</feature>
<accession>A0A9D3M8L5</accession>
<evidence type="ECO:0000313" key="2">
    <source>
        <dbReference type="EMBL" id="KAG5844502.1"/>
    </source>
</evidence>
<comment type="caution">
    <text evidence="2">The sequence shown here is derived from an EMBL/GenBank/DDBJ whole genome shotgun (WGS) entry which is preliminary data.</text>
</comment>
<evidence type="ECO:0000313" key="3">
    <source>
        <dbReference type="Proteomes" id="UP001044222"/>
    </source>
</evidence>
<sequence>MGFLFHSPYRRRSREQFRNAPHYSKGKRKSNTSEVTILALLLGFASQQSAIAESNQTERRSQENTTPF</sequence>
<dbReference type="EMBL" id="JAFIRN010000008">
    <property type="protein sequence ID" value="KAG5844502.1"/>
    <property type="molecule type" value="Genomic_DNA"/>
</dbReference>
<keyword evidence="3" id="KW-1185">Reference proteome</keyword>
<protein>
    <submittedName>
        <fullName evidence="2">Uncharacterized protein</fullName>
    </submittedName>
</protein>
<reference evidence="2" key="1">
    <citation type="submission" date="2021-01" db="EMBL/GenBank/DDBJ databases">
        <title>A chromosome-scale assembly of European eel, Anguilla anguilla.</title>
        <authorList>
            <person name="Henkel C."/>
            <person name="Jong-Raadsen S.A."/>
            <person name="Dufour S."/>
            <person name="Weltzien F.-A."/>
            <person name="Palstra A.P."/>
            <person name="Pelster B."/>
            <person name="Spaink H.P."/>
            <person name="Van Den Thillart G.E."/>
            <person name="Jansen H."/>
            <person name="Zahm M."/>
            <person name="Klopp C."/>
            <person name="Cedric C."/>
            <person name="Louis A."/>
            <person name="Berthelot C."/>
            <person name="Parey E."/>
            <person name="Roest Crollius H."/>
            <person name="Montfort J."/>
            <person name="Robinson-Rechavi M."/>
            <person name="Bucao C."/>
            <person name="Bouchez O."/>
            <person name="Gislard M."/>
            <person name="Lluch J."/>
            <person name="Milhes M."/>
            <person name="Lampietro C."/>
            <person name="Lopez Roques C."/>
            <person name="Donnadieu C."/>
            <person name="Braasch I."/>
            <person name="Desvignes T."/>
            <person name="Postlethwait J."/>
            <person name="Bobe J."/>
            <person name="Guiguen Y."/>
            <person name="Dirks R."/>
        </authorList>
    </citation>
    <scope>NUCLEOTIDE SEQUENCE</scope>
    <source>
        <strain evidence="2">Tag_6206</strain>
        <tissue evidence="2">Liver</tissue>
    </source>
</reference>
<organism evidence="2 3">
    <name type="scientific">Anguilla anguilla</name>
    <name type="common">European freshwater eel</name>
    <name type="synonym">Muraena anguilla</name>
    <dbReference type="NCBI Taxonomy" id="7936"/>
    <lineage>
        <taxon>Eukaryota</taxon>
        <taxon>Metazoa</taxon>
        <taxon>Chordata</taxon>
        <taxon>Craniata</taxon>
        <taxon>Vertebrata</taxon>
        <taxon>Euteleostomi</taxon>
        <taxon>Actinopterygii</taxon>
        <taxon>Neopterygii</taxon>
        <taxon>Teleostei</taxon>
        <taxon>Anguilliformes</taxon>
        <taxon>Anguillidae</taxon>
        <taxon>Anguilla</taxon>
    </lineage>
</organism>
<proteinExistence type="predicted"/>
<name>A0A9D3M8L5_ANGAN</name>
<dbReference type="Proteomes" id="UP001044222">
    <property type="component" value="Chromosome 8"/>
</dbReference>